<keyword evidence="1" id="KW-0472">Membrane</keyword>
<keyword evidence="1" id="KW-0812">Transmembrane</keyword>
<organism evidence="2 3">
    <name type="scientific">Chondromyces crocatus</name>
    <dbReference type="NCBI Taxonomy" id="52"/>
    <lineage>
        <taxon>Bacteria</taxon>
        <taxon>Pseudomonadati</taxon>
        <taxon>Myxococcota</taxon>
        <taxon>Polyangia</taxon>
        <taxon>Polyangiales</taxon>
        <taxon>Polyangiaceae</taxon>
        <taxon>Chondromyces</taxon>
    </lineage>
</organism>
<evidence type="ECO:0000256" key="1">
    <source>
        <dbReference type="SAM" id="Phobius"/>
    </source>
</evidence>
<feature type="transmembrane region" description="Helical" evidence="1">
    <location>
        <begin position="46"/>
        <end position="69"/>
    </location>
</feature>
<name>A0A0K1ES65_CHOCO</name>
<proteinExistence type="predicted"/>
<dbReference type="Proteomes" id="UP000067626">
    <property type="component" value="Chromosome"/>
</dbReference>
<evidence type="ECO:0000313" key="3">
    <source>
        <dbReference type="Proteomes" id="UP000067626"/>
    </source>
</evidence>
<protein>
    <submittedName>
        <fullName evidence="2">Uncharacterized protein</fullName>
    </submittedName>
</protein>
<keyword evidence="1" id="KW-1133">Transmembrane helix</keyword>
<dbReference type="KEGG" id="ccro:CMC5_077290"/>
<dbReference type="EMBL" id="CP012159">
    <property type="protein sequence ID" value="AKT43497.1"/>
    <property type="molecule type" value="Genomic_DNA"/>
</dbReference>
<keyword evidence="3" id="KW-1185">Reference proteome</keyword>
<dbReference type="AlphaFoldDB" id="A0A0K1ES65"/>
<accession>A0A0K1ES65</accession>
<sequence>MMVGGIVLASLGLAGTAAGSMVFIVSTLRACPICVWCTCEDAPVGKAVGVGMILGGVASIGAAIPLIIVGAKRVPATSDPPRVPAAALHVGPGGFTFRGQF</sequence>
<gene>
    <name evidence="2" type="ORF">CMC5_077290</name>
</gene>
<evidence type="ECO:0000313" key="2">
    <source>
        <dbReference type="EMBL" id="AKT43497.1"/>
    </source>
</evidence>
<reference evidence="2 3" key="1">
    <citation type="submission" date="2015-07" db="EMBL/GenBank/DDBJ databases">
        <title>Genome analysis of myxobacterium Chondromyces crocatus Cm c5 reveals a high potential for natural compound synthesis and the genetic basis for the loss of fruiting body formation.</title>
        <authorList>
            <person name="Zaburannyi N."/>
            <person name="Bunk B."/>
            <person name="Maier J."/>
            <person name="Overmann J."/>
            <person name="Mueller R."/>
        </authorList>
    </citation>
    <scope>NUCLEOTIDE SEQUENCE [LARGE SCALE GENOMIC DNA]</scope>
    <source>
        <strain evidence="2 3">Cm c5</strain>
    </source>
</reference>